<feature type="region of interest" description="Disordered" evidence="1">
    <location>
        <begin position="1"/>
        <end position="29"/>
    </location>
</feature>
<evidence type="ECO:0000313" key="3">
    <source>
        <dbReference type="Proteomes" id="UP000011996"/>
    </source>
</evidence>
<evidence type="ECO:0000256" key="1">
    <source>
        <dbReference type="SAM" id="MobiDB-lite"/>
    </source>
</evidence>
<organism evidence="2 3">
    <name type="scientific">Rhodopirellula europaea SH398</name>
    <dbReference type="NCBI Taxonomy" id="1263868"/>
    <lineage>
        <taxon>Bacteria</taxon>
        <taxon>Pseudomonadati</taxon>
        <taxon>Planctomycetota</taxon>
        <taxon>Planctomycetia</taxon>
        <taxon>Pirellulales</taxon>
        <taxon>Pirellulaceae</taxon>
        <taxon>Rhodopirellula</taxon>
    </lineage>
</organism>
<protein>
    <submittedName>
        <fullName evidence="2">Uncharacterized protein</fullName>
    </submittedName>
</protein>
<dbReference type="AlphaFoldDB" id="M5S1F8"/>
<evidence type="ECO:0000313" key="2">
    <source>
        <dbReference type="EMBL" id="EMI25276.1"/>
    </source>
</evidence>
<reference evidence="2 3" key="1">
    <citation type="journal article" date="2013" name="Mar. Genomics">
        <title>Expression of sulfatases in Rhodopirellula baltica and the diversity of sulfatases in the genus Rhodopirellula.</title>
        <authorList>
            <person name="Wegner C.E."/>
            <person name="Richter-Heitmann T."/>
            <person name="Klindworth A."/>
            <person name="Klockow C."/>
            <person name="Richter M."/>
            <person name="Achstetter T."/>
            <person name="Glockner F.O."/>
            <person name="Harder J."/>
        </authorList>
    </citation>
    <scope>NUCLEOTIDE SEQUENCE [LARGE SCALE GENOMIC DNA]</scope>
    <source>
        <strain evidence="2 3">SH398</strain>
    </source>
</reference>
<sequence length="54" mass="6100">MSKLPSDLSSCRRTIGHDPIEETRDGTHPDGLSRHLWKLRAWICFHGNSQGPDS</sequence>
<dbReference type="EMBL" id="ANOF01000129">
    <property type="protein sequence ID" value="EMI25276.1"/>
    <property type="molecule type" value="Genomic_DNA"/>
</dbReference>
<name>M5S1F8_9BACT</name>
<feature type="compositionally biased region" description="Basic and acidic residues" evidence="1">
    <location>
        <begin position="15"/>
        <end position="29"/>
    </location>
</feature>
<dbReference type="STRING" id="1263868.RESH_04152"/>
<dbReference type="Proteomes" id="UP000011996">
    <property type="component" value="Unassembled WGS sequence"/>
</dbReference>
<comment type="caution">
    <text evidence="2">The sequence shown here is derived from an EMBL/GenBank/DDBJ whole genome shotgun (WGS) entry which is preliminary data.</text>
</comment>
<accession>M5S1F8</accession>
<proteinExistence type="predicted"/>
<gene>
    <name evidence="2" type="ORF">RESH_04152</name>
</gene>